<proteinExistence type="predicted"/>
<protein>
    <submittedName>
        <fullName evidence="1">INP53 protein</fullName>
    </submittedName>
</protein>
<sequence length="125" mass="13578">MDASWAAAFGAEPQTAAKRWLIHTTKSLIIIRDHPGFAGQRTSEIQFLGIACRTGAAREGKDTADGFKQKLVSLCATGKPLDCLAILGILTYNQDLFLLVATEAVPIVLRPQGYNQLQQEPGHFP</sequence>
<evidence type="ECO:0000313" key="1">
    <source>
        <dbReference type="EMBL" id="CAE7207285.1"/>
    </source>
</evidence>
<organism evidence="1 2">
    <name type="scientific">Symbiodinium natans</name>
    <dbReference type="NCBI Taxonomy" id="878477"/>
    <lineage>
        <taxon>Eukaryota</taxon>
        <taxon>Sar</taxon>
        <taxon>Alveolata</taxon>
        <taxon>Dinophyceae</taxon>
        <taxon>Suessiales</taxon>
        <taxon>Symbiodiniaceae</taxon>
        <taxon>Symbiodinium</taxon>
    </lineage>
</organism>
<reference evidence="1" key="1">
    <citation type="submission" date="2021-02" db="EMBL/GenBank/DDBJ databases">
        <authorList>
            <person name="Dougan E. K."/>
            <person name="Rhodes N."/>
            <person name="Thang M."/>
            <person name="Chan C."/>
        </authorList>
    </citation>
    <scope>NUCLEOTIDE SEQUENCE</scope>
</reference>
<name>A0A812JI89_9DINO</name>
<comment type="caution">
    <text evidence="1">The sequence shown here is derived from an EMBL/GenBank/DDBJ whole genome shotgun (WGS) entry which is preliminary data.</text>
</comment>
<keyword evidence="2" id="KW-1185">Reference proteome</keyword>
<accession>A0A812JI89</accession>
<dbReference type="Proteomes" id="UP000604046">
    <property type="component" value="Unassembled WGS sequence"/>
</dbReference>
<dbReference type="EMBL" id="CAJNDS010000447">
    <property type="protein sequence ID" value="CAE7207285.1"/>
    <property type="molecule type" value="Genomic_DNA"/>
</dbReference>
<evidence type="ECO:0000313" key="2">
    <source>
        <dbReference type="Proteomes" id="UP000604046"/>
    </source>
</evidence>
<gene>
    <name evidence="1" type="primary">INP53</name>
    <name evidence="1" type="ORF">SNAT2548_LOCUS6681</name>
</gene>
<dbReference type="AlphaFoldDB" id="A0A812JI89"/>